<evidence type="ECO:0000256" key="13">
    <source>
        <dbReference type="ARBA" id="ARBA00023204"/>
    </source>
</evidence>
<evidence type="ECO:0000313" key="21">
    <source>
        <dbReference type="Proteomes" id="UP000727456"/>
    </source>
</evidence>
<evidence type="ECO:0000256" key="5">
    <source>
        <dbReference type="ARBA" id="ARBA00022741"/>
    </source>
</evidence>
<keyword evidence="4 17" id="KW-0677">Repeat</keyword>
<keyword evidence="13 17" id="KW-0234">DNA repair</keyword>
<dbReference type="PANTHER" id="PTHR43152:SF3">
    <property type="entry name" value="UVRABC SYSTEM PROTEIN A"/>
    <property type="match status" value="1"/>
</dbReference>
<accession>A0ABX0TVJ1</accession>
<evidence type="ECO:0000256" key="10">
    <source>
        <dbReference type="ARBA" id="ARBA00022840"/>
    </source>
</evidence>
<keyword evidence="7 17" id="KW-0228">DNA excision</keyword>
<evidence type="ECO:0000256" key="6">
    <source>
        <dbReference type="ARBA" id="ARBA00022763"/>
    </source>
</evidence>
<feature type="domain" description="ABC transporter" evidence="19">
    <location>
        <begin position="658"/>
        <end position="986"/>
    </location>
</feature>
<evidence type="ECO:0000256" key="1">
    <source>
        <dbReference type="ARBA" id="ARBA00004496"/>
    </source>
</evidence>
<comment type="subunit">
    <text evidence="17">Forms a heterotetramer with UvrB during the search for lesions.</text>
</comment>
<feature type="zinc finger region" description="C4-type" evidence="17">
    <location>
        <begin position="789"/>
        <end position="815"/>
    </location>
</feature>
<dbReference type="HAMAP" id="MF_00205">
    <property type="entry name" value="UvrA"/>
    <property type="match status" value="1"/>
</dbReference>
<keyword evidence="9 17" id="KW-0862">Zinc</keyword>
<evidence type="ECO:0000256" key="4">
    <source>
        <dbReference type="ARBA" id="ARBA00022737"/>
    </source>
</evidence>
<comment type="caution">
    <text evidence="17">Lacks conserved residue(s) required for the propagation of feature annotation.</text>
</comment>
<evidence type="ECO:0000256" key="3">
    <source>
        <dbReference type="ARBA" id="ARBA00022723"/>
    </source>
</evidence>
<evidence type="ECO:0000256" key="7">
    <source>
        <dbReference type="ARBA" id="ARBA00022769"/>
    </source>
</evidence>
<dbReference type="InterPro" id="IPR041102">
    <property type="entry name" value="UvrA_inter"/>
</dbReference>
<dbReference type="Gene3D" id="3.40.50.300">
    <property type="entry name" value="P-loop containing nucleotide triphosphate hydrolases"/>
    <property type="match status" value="3"/>
</dbReference>
<comment type="function">
    <text evidence="17">The UvrABC repair system catalyzes the recognition and processing of DNA lesions. UvrA is an ATPase and a DNA-binding protein. A damage recognition complex composed of 2 UvrA and 2 UvrB subunits scans DNA for abnormalities. When the presence of a lesion has been verified by UvrB, the UvrA molecules dissociate.</text>
</comment>
<name>A0ABX0TVJ1_9SPHN</name>
<dbReference type="PROSITE" id="PS00211">
    <property type="entry name" value="ABC_TRANSPORTER_1"/>
    <property type="match status" value="2"/>
</dbReference>
<feature type="domain" description="ABC transporter" evidence="19">
    <location>
        <begin position="408"/>
        <end position="644"/>
    </location>
</feature>
<evidence type="ECO:0000256" key="12">
    <source>
        <dbReference type="ARBA" id="ARBA00023125"/>
    </source>
</evidence>
<evidence type="ECO:0000256" key="11">
    <source>
        <dbReference type="ARBA" id="ARBA00022881"/>
    </source>
</evidence>
<evidence type="ECO:0000256" key="18">
    <source>
        <dbReference type="SAM" id="MobiDB-lite"/>
    </source>
</evidence>
<feature type="binding site" evidence="17">
    <location>
        <begin position="33"/>
        <end position="40"/>
    </location>
    <ligand>
        <name>ATP</name>
        <dbReference type="ChEBI" id="CHEBI:30616"/>
    </ligand>
</feature>
<keyword evidence="11 17" id="KW-0267">Excision nuclease</keyword>
<dbReference type="InterPro" id="IPR041552">
    <property type="entry name" value="UvrA_DNA-bd"/>
</dbReference>
<dbReference type="InterPro" id="IPR013815">
    <property type="entry name" value="ATP_grasp_subdomain_1"/>
</dbReference>
<evidence type="ECO:0000256" key="15">
    <source>
        <dbReference type="ARBA" id="ARBA00039316"/>
    </source>
</evidence>
<evidence type="ECO:0000256" key="14">
    <source>
        <dbReference type="ARBA" id="ARBA00038000"/>
    </source>
</evidence>
<keyword evidence="8 17" id="KW-0863">Zinc-finger</keyword>
<dbReference type="NCBIfam" id="NF001503">
    <property type="entry name" value="PRK00349.1"/>
    <property type="match status" value="1"/>
</dbReference>
<dbReference type="RefSeq" id="WP_167074245.1">
    <property type="nucleotide sequence ID" value="NZ_JAAOZC010000007.1"/>
</dbReference>
<dbReference type="SUPFAM" id="SSF52540">
    <property type="entry name" value="P-loop containing nucleoside triphosphate hydrolases"/>
    <property type="match status" value="2"/>
</dbReference>
<keyword evidence="21" id="KW-1185">Reference proteome</keyword>
<evidence type="ECO:0000256" key="8">
    <source>
        <dbReference type="ARBA" id="ARBA00022771"/>
    </source>
</evidence>
<dbReference type="Gene3D" id="3.30.190.20">
    <property type="match status" value="1"/>
</dbReference>
<dbReference type="EMBL" id="JAAOZC010000007">
    <property type="protein sequence ID" value="NIJ09033.1"/>
    <property type="molecule type" value="Genomic_DNA"/>
</dbReference>
<dbReference type="Pfam" id="PF17760">
    <property type="entry name" value="UvrA_inter"/>
    <property type="match status" value="1"/>
</dbReference>
<dbReference type="Gene3D" id="3.30.1490.20">
    <property type="entry name" value="ATP-grasp fold, A domain"/>
    <property type="match status" value="1"/>
</dbReference>
<comment type="subcellular location">
    <subcellularLocation>
        <location evidence="1 17">Cytoplasm</location>
    </subcellularLocation>
</comment>
<dbReference type="Proteomes" id="UP000727456">
    <property type="component" value="Unassembled WGS sequence"/>
</dbReference>
<dbReference type="Pfam" id="PF00005">
    <property type="entry name" value="ABC_tran"/>
    <property type="match status" value="1"/>
</dbReference>
<dbReference type="Gene3D" id="1.10.8.280">
    <property type="entry name" value="ABC transporter ATPase domain-like"/>
    <property type="match status" value="1"/>
</dbReference>
<keyword evidence="2 17" id="KW-0963">Cytoplasm</keyword>
<keyword evidence="17" id="KW-0742">SOS response</keyword>
<dbReference type="NCBIfam" id="TIGR00630">
    <property type="entry name" value="uvra"/>
    <property type="match status" value="1"/>
</dbReference>
<keyword evidence="10 17" id="KW-0067">ATP-binding</keyword>
<reference evidence="20 21" key="1">
    <citation type="submission" date="2020-03" db="EMBL/GenBank/DDBJ databases">
        <title>Genomic Encyclopedia of Type Strains, Phase III (KMG-III): the genomes of soil and plant-associated and newly described type strains.</title>
        <authorList>
            <person name="Whitman W."/>
        </authorList>
    </citation>
    <scope>NUCLEOTIDE SEQUENCE [LARGE SCALE GENOMIC DNA]</scope>
    <source>
        <strain evidence="20 21">CECT 8804</strain>
    </source>
</reference>
<comment type="similarity">
    <text evidence="14 17">Belongs to the ABC transporter superfamily. UvrA family.</text>
</comment>
<sequence length="999" mass="109007">MALTHLTVRGAREHNLKGVDVDIPRETLTVITGLSGSGKSSLAFDTIYAEGQRRYVESLSAYARQFLELMQKPDVDHIEGLSPAISIEQKTTSRNPRSTVATVTEIYDYMRLLWARVGVPYSPATGLPISSQTVSQMVDRVMQLPEGTRCYLIAPVVRGRKGEYRKELAEWQRAGFTRVRIDGTLYEIEEAPALDKKYKHDIDIVVDRLAIREGIETRLAQSFETALKLAEGLAYVDVVGEAAGASTSLGTNGEESASEKPLVPSEVEGRAKNASGGSMKGLTLPEGIADRLTFSEKFACPVSGFTIAEIEPRLFSFNAPQGACPACDGLGEKLYFNPELVVPNEALSIKQGAVVPWAKSNPPSPYYMQVLGSLAKAYDFDLKTPWNELTEEQRTVVLHGTRGKAIPLTFVDGRKSYTVTKAFEGVIGNLKRRMLATESAWMREELAKYQGTRPCEVCHGARLKPEALAVKIAGEDISMSTRRAVGPALAFFRAMPAHLNAQQNEIAKAILKEIIERLGFLDNVGLDYLNLDRTSGTLSGGESQRIRLASQIGSGLSGVLYVLDEPSIGLHQRDNDRLIVTLKRLRDLGNTVIVVEHDEDAIRTADYVIDMGPGAGVHGGQVIAAGSLEEVLACEGSLTADYLTGRRMVPLPKKRRKGNGKKLTVRGARANNLKDVTASVPLGTFTCITGVSGSGKSTFTIDTLFASASRQLNGARILAGHHEKIEGLQYLDKVIDIDQSPIGRTPRSNPATYTGAFTQIRDWFAGLPEAQARGYKPGRFSFNVKGGRCEACTGDGLLKIEMHFLPDVYVTCDVCHGQRYNRETLEVKFRDKSIADVLDMTVEDAVEFFKAVPGIRDKMAMLAEVGLGYVKVGQQATTLSGGEAQRVKLAKELSRRATGNTLYILDEPTTGLHFDDVRKLLEVLHALVEQGNTVVVIEHNLEVIKTADWIIDLGPEGGDKGGEIVAVGVPEDVVKEPRSYTGRYLKPLLEAKREAVAAE</sequence>
<dbReference type="InterPro" id="IPR003439">
    <property type="entry name" value="ABC_transporter-like_ATP-bd"/>
</dbReference>
<dbReference type="CDD" id="cd03271">
    <property type="entry name" value="ABC_UvrA_II"/>
    <property type="match status" value="1"/>
</dbReference>
<feature type="binding site" evidence="17">
    <location>
        <begin position="690"/>
        <end position="697"/>
    </location>
    <ligand>
        <name>ATP</name>
        <dbReference type="ChEBI" id="CHEBI:30616"/>
    </ligand>
</feature>
<dbReference type="Pfam" id="PF17755">
    <property type="entry name" value="UvrA_DNA-bind"/>
    <property type="match status" value="1"/>
</dbReference>
<dbReference type="InterPro" id="IPR027417">
    <property type="entry name" value="P-loop_NTPase"/>
</dbReference>
<evidence type="ECO:0000256" key="17">
    <source>
        <dbReference type="HAMAP-Rule" id="MF_00205"/>
    </source>
</evidence>
<keyword evidence="3 17" id="KW-0479">Metal-binding</keyword>
<proteinExistence type="inferred from homology"/>
<dbReference type="InterPro" id="IPR004602">
    <property type="entry name" value="UvrA"/>
</dbReference>
<protein>
    <recommendedName>
        <fullName evidence="15 17">UvrABC system protein A</fullName>
        <shortName evidence="17">UvrA protein</shortName>
    </recommendedName>
    <alternativeName>
        <fullName evidence="16 17">Excinuclease ABC subunit A</fullName>
    </alternativeName>
</protein>
<evidence type="ECO:0000256" key="9">
    <source>
        <dbReference type="ARBA" id="ARBA00022833"/>
    </source>
</evidence>
<keyword evidence="6 17" id="KW-0227">DNA damage</keyword>
<comment type="caution">
    <text evidence="20">The sequence shown here is derived from an EMBL/GenBank/DDBJ whole genome shotgun (WGS) entry which is preliminary data.</text>
</comment>
<keyword evidence="5 17" id="KW-0547">Nucleotide-binding</keyword>
<dbReference type="InterPro" id="IPR017871">
    <property type="entry name" value="ABC_transporter-like_CS"/>
</dbReference>
<dbReference type="PANTHER" id="PTHR43152">
    <property type="entry name" value="UVRABC SYSTEM PROTEIN A"/>
    <property type="match status" value="1"/>
</dbReference>
<organism evidence="20 21">
    <name type="scientific">Sphingomonas vulcanisoli</name>
    <dbReference type="NCBI Taxonomy" id="1658060"/>
    <lineage>
        <taxon>Bacteria</taxon>
        <taxon>Pseudomonadati</taxon>
        <taxon>Pseudomonadota</taxon>
        <taxon>Alphaproteobacteria</taxon>
        <taxon>Sphingomonadales</taxon>
        <taxon>Sphingomonadaceae</taxon>
        <taxon>Sphingomonas</taxon>
    </lineage>
</organism>
<evidence type="ECO:0000313" key="20">
    <source>
        <dbReference type="EMBL" id="NIJ09033.1"/>
    </source>
</evidence>
<feature type="region of interest" description="Disordered" evidence="18">
    <location>
        <begin position="246"/>
        <end position="276"/>
    </location>
</feature>
<keyword evidence="12 17" id="KW-0238">DNA-binding</keyword>
<feature type="compositionally biased region" description="Polar residues" evidence="18">
    <location>
        <begin position="246"/>
        <end position="255"/>
    </location>
</feature>
<dbReference type="PROSITE" id="PS50893">
    <property type="entry name" value="ABC_TRANSPORTER_2"/>
    <property type="match status" value="2"/>
</dbReference>
<gene>
    <name evidence="17" type="primary">uvrA</name>
    <name evidence="20" type="ORF">FHS31_002663</name>
</gene>
<dbReference type="Gene3D" id="1.20.1580.10">
    <property type="entry name" value="ABC transporter ATPase like domain"/>
    <property type="match status" value="3"/>
</dbReference>
<evidence type="ECO:0000256" key="16">
    <source>
        <dbReference type="ARBA" id="ARBA00042156"/>
    </source>
</evidence>
<evidence type="ECO:0000256" key="2">
    <source>
        <dbReference type="ARBA" id="ARBA00022490"/>
    </source>
</evidence>
<evidence type="ECO:0000259" key="19">
    <source>
        <dbReference type="PROSITE" id="PS50893"/>
    </source>
</evidence>